<evidence type="ECO:0000313" key="2">
    <source>
        <dbReference type="EMBL" id="RDJ03303.1"/>
    </source>
</evidence>
<dbReference type="Proteomes" id="UP000254939">
    <property type="component" value="Unassembled WGS sequence"/>
</dbReference>
<dbReference type="RefSeq" id="WP_114715601.1">
    <property type="nucleotide sequence ID" value="NZ_KZ857269.1"/>
</dbReference>
<proteinExistence type="predicted"/>
<dbReference type="SUPFAM" id="SSF53474">
    <property type="entry name" value="alpha/beta-Hydrolases"/>
    <property type="match status" value="1"/>
</dbReference>
<protein>
    <submittedName>
        <fullName evidence="2">Alpha/beta hydrolase</fullName>
    </submittedName>
</protein>
<dbReference type="GO" id="GO:0047372">
    <property type="term" value="F:monoacylglycerol lipase activity"/>
    <property type="evidence" value="ECO:0007669"/>
    <property type="project" value="TreeGrafter"/>
</dbReference>
<sequence>MFVNFELKEVTTTAGNIRLRIGGKGPATMVLHGHPRTHMTWGKVADLLSNRLTVICPDLPGFGRSYIPEDRSNSENSSKRAKAAVLKELMEHLGFFSFNVVGHDRGSLTAFRLAMDHPSSVMRLITVDGLPVIEHLERADWKFARDWYHWFFFAQPEKPERAISSDPEAWYDQLSSEVMGEEAYQDLLKAIHDPAVVHGMVEDYRAGIRIDHIHDRQDRDAGRRIQCPMLCLWSLRDDLEKIYGDPVAIWRTWATDVVGFGIESGHHIAEENPQGLATAIANFLLP</sequence>
<dbReference type="Gene3D" id="3.40.50.1820">
    <property type="entry name" value="alpha/beta hydrolase"/>
    <property type="match status" value="1"/>
</dbReference>
<comment type="caution">
    <text evidence="2">The sequence shown here is derived from an EMBL/GenBank/DDBJ whole genome shotgun (WGS) entry which is preliminary data.</text>
</comment>
<feature type="domain" description="AB hydrolase-1" evidence="1">
    <location>
        <begin position="30"/>
        <end position="152"/>
    </location>
</feature>
<name>A0A370KFW3_9HYPH</name>
<dbReference type="OrthoDB" id="9812774at2"/>
<evidence type="ECO:0000313" key="3">
    <source>
        <dbReference type="Proteomes" id="UP000254939"/>
    </source>
</evidence>
<organism evidence="2 3">
    <name type="scientific">Rhizobium grahamii</name>
    <dbReference type="NCBI Taxonomy" id="1120045"/>
    <lineage>
        <taxon>Bacteria</taxon>
        <taxon>Pseudomonadati</taxon>
        <taxon>Pseudomonadota</taxon>
        <taxon>Alphaproteobacteria</taxon>
        <taxon>Hyphomicrobiales</taxon>
        <taxon>Rhizobiaceae</taxon>
        <taxon>Rhizobium/Agrobacterium group</taxon>
        <taxon>Rhizobium</taxon>
    </lineage>
</organism>
<accession>A0A370KFW3</accession>
<dbReference type="PRINTS" id="PR00111">
    <property type="entry name" value="ABHYDROLASE"/>
</dbReference>
<dbReference type="InterPro" id="IPR029058">
    <property type="entry name" value="AB_hydrolase_fold"/>
</dbReference>
<dbReference type="PANTHER" id="PTHR43798:SF33">
    <property type="entry name" value="HYDROLASE, PUTATIVE (AFU_ORTHOLOGUE AFUA_2G14860)-RELATED"/>
    <property type="match status" value="1"/>
</dbReference>
<reference evidence="2 3" key="1">
    <citation type="submission" date="2017-03" db="EMBL/GenBank/DDBJ databases">
        <title>Genome analysis of Rhizobial strains effectives or ineffectives for nitrogen fixation isolated from bean seeds.</title>
        <authorList>
            <person name="Peralta H."/>
            <person name="Aguilar-Vera A."/>
            <person name="Mora Y."/>
            <person name="Vargas-Lagunas C."/>
            <person name="Girard L."/>
            <person name="Mora J."/>
        </authorList>
    </citation>
    <scope>NUCLEOTIDE SEQUENCE [LARGE SCALE GENOMIC DNA]</scope>
    <source>
        <strain evidence="2 3">CCGM3</strain>
    </source>
</reference>
<gene>
    <name evidence="2" type="ORF">B5K06_30375</name>
</gene>
<dbReference type="EMBL" id="NAAC01000043">
    <property type="protein sequence ID" value="RDJ03303.1"/>
    <property type="molecule type" value="Genomic_DNA"/>
</dbReference>
<dbReference type="PANTHER" id="PTHR43798">
    <property type="entry name" value="MONOACYLGLYCEROL LIPASE"/>
    <property type="match status" value="1"/>
</dbReference>
<dbReference type="InterPro" id="IPR050266">
    <property type="entry name" value="AB_hydrolase_sf"/>
</dbReference>
<dbReference type="GO" id="GO:0016020">
    <property type="term" value="C:membrane"/>
    <property type="evidence" value="ECO:0007669"/>
    <property type="project" value="TreeGrafter"/>
</dbReference>
<dbReference type="InterPro" id="IPR000073">
    <property type="entry name" value="AB_hydrolase_1"/>
</dbReference>
<dbReference type="AlphaFoldDB" id="A0A370KFW3"/>
<evidence type="ECO:0000259" key="1">
    <source>
        <dbReference type="Pfam" id="PF00561"/>
    </source>
</evidence>
<keyword evidence="2" id="KW-0378">Hydrolase</keyword>
<dbReference type="GO" id="GO:0046464">
    <property type="term" value="P:acylglycerol catabolic process"/>
    <property type="evidence" value="ECO:0007669"/>
    <property type="project" value="TreeGrafter"/>
</dbReference>
<dbReference type="Pfam" id="PF00561">
    <property type="entry name" value="Abhydrolase_1"/>
    <property type="match status" value="1"/>
</dbReference>